<dbReference type="AlphaFoldDB" id="A0A0R3SAQ1"/>
<gene>
    <name evidence="1" type="ORF">HDID_LOCUS1454</name>
</gene>
<evidence type="ECO:0000313" key="3">
    <source>
        <dbReference type="WBParaSite" id="HDID_0000145301-mRNA-1"/>
    </source>
</evidence>
<evidence type="ECO:0000313" key="1">
    <source>
        <dbReference type="EMBL" id="VDL18915.1"/>
    </source>
</evidence>
<dbReference type="EMBL" id="UYSG01000269">
    <property type="protein sequence ID" value="VDL18915.1"/>
    <property type="molecule type" value="Genomic_DNA"/>
</dbReference>
<evidence type="ECO:0000313" key="2">
    <source>
        <dbReference type="Proteomes" id="UP000274504"/>
    </source>
</evidence>
<accession>A0A0R3SAQ1</accession>
<dbReference type="WBParaSite" id="HDID_0000145301-mRNA-1">
    <property type="protein sequence ID" value="HDID_0000145301-mRNA-1"/>
    <property type="gene ID" value="HDID_0000145301"/>
</dbReference>
<protein>
    <submittedName>
        <fullName evidence="3">C2 domain-containing protein</fullName>
    </submittedName>
</protein>
<sequence length="80" mass="9645">MSRRRCLGVMIDTRLDRQGDERNAIDPWWYMGDNIMIVSFRSLHYIEDFQPIKPSWSELIVITKSSVLSDLRRRYRRRAA</sequence>
<proteinExistence type="predicted"/>
<name>A0A0R3SAQ1_HYMDI</name>
<reference evidence="3" key="1">
    <citation type="submission" date="2017-02" db="UniProtKB">
        <authorList>
            <consortium name="WormBaseParasite"/>
        </authorList>
    </citation>
    <scope>IDENTIFICATION</scope>
</reference>
<dbReference type="Proteomes" id="UP000274504">
    <property type="component" value="Unassembled WGS sequence"/>
</dbReference>
<reference evidence="1 2" key="2">
    <citation type="submission" date="2018-11" db="EMBL/GenBank/DDBJ databases">
        <authorList>
            <consortium name="Pathogen Informatics"/>
        </authorList>
    </citation>
    <scope>NUCLEOTIDE SEQUENCE [LARGE SCALE GENOMIC DNA]</scope>
</reference>
<organism evidence="3">
    <name type="scientific">Hymenolepis diminuta</name>
    <name type="common">Rat tapeworm</name>
    <dbReference type="NCBI Taxonomy" id="6216"/>
    <lineage>
        <taxon>Eukaryota</taxon>
        <taxon>Metazoa</taxon>
        <taxon>Spiralia</taxon>
        <taxon>Lophotrochozoa</taxon>
        <taxon>Platyhelminthes</taxon>
        <taxon>Cestoda</taxon>
        <taxon>Eucestoda</taxon>
        <taxon>Cyclophyllidea</taxon>
        <taxon>Hymenolepididae</taxon>
        <taxon>Hymenolepis</taxon>
    </lineage>
</organism>